<dbReference type="EC" id="2.5.1.9" evidence="5 10"/>
<dbReference type="PANTHER" id="PTHR21098:SF0">
    <property type="entry name" value="RIBOFLAVIN SYNTHASE"/>
    <property type="match status" value="1"/>
</dbReference>
<comment type="function">
    <text evidence="2">Catalyzes the dismutation of two molecules of 6,7-dimethyl-8-ribityllumazine, resulting in the formation of riboflavin and 5-amino-6-(D-ribitylamino)uracil.</text>
</comment>
<evidence type="ECO:0000256" key="8">
    <source>
        <dbReference type="ARBA" id="ARBA00022679"/>
    </source>
</evidence>
<evidence type="ECO:0000256" key="6">
    <source>
        <dbReference type="ARBA" id="ARBA00013950"/>
    </source>
</evidence>
<dbReference type="InterPro" id="IPR023366">
    <property type="entry name" value="ATP_synth_asu-like_sf"/>
</dbReference>
<feature type="domain" description="Lumazine-binding" evidence="12">
    <location>
        <begin position="1"/>
        <end position="96"/>
    </location>
</feature>
<comment type="catalytic activity">
    <reaction evidence="1">
        <text>2 6,7-dimethyl-8-(1-D-ribityl)lumazine + H(+) = 5-amino-6-(D-ribitylamino)uracil + riboflavin</text>
        <dbReference type="Rhea" id="RHEA:20772"/>
        <dbReference type="ChEBI" id="CHEBI:15378"/>
        <dbReference type="ChEBI" id="CHEBI:15934"/>
        <dbReference type="ChEBI" id="CHEBI:57986"/>
        <dbReference type="ChEBI" id="CHEBI:58201"/>
        <dbReference type="EC" id="2.5.1.9"/>
    </reaction>
</comment>
<keyword evidence="7" id="KW-0686">Riboflavin biosynthesis</keyword>
<accession>A0A537LCL6</accession>
<evidence type="ECO:0000259" key="12">
    <source>
        <dbReference type="PROSITE" id="PS51177"/>
    </source>
</evidence>
<keyword evidence="9" id="KW-0677">Repeat</keyword>
<feature type="repeat" description="Lumazine-binding" evidence="11">
    <location>
        <begin position="97"/>
        <end position="193"/>
    </location>
</feature>
<evidence type="ECO:0000256" key="10">
    <source>
        <dbReference type="NCBIfam" id="TIGR00187"/>
    </source>
</evidence>
<dbReference type="AlphaFoldDB" id="A0A537LCL6"/>
<dbReference type="NCBIfam" id="NF009566">
    <property type="entry name" value="PRK13020.1"/>
    <property type="match status" value="1"/>
</dbReference>
<dbReference type="PANTHER" id="PTHR21098">
    <property type="entry name" value="RIBOFLAVIN SYNTHASE ALPHA CHAIN"/>
    <property type="match status" value="1"/>
</dbReference>
<evidence type="ECO:0000256" key="11">
    <source>
        <dbReference type="PROSITE-ProRule" id="PRU00524"/>
    </source>
</evidence>
<evidence type="ECO:0000256" key="7">
    <source>
        <dbReference type="ARBA" id="ARBA00022619"/>
    </source>
</evidence>
<keyword evidence="8 13" id="KW-0808">Transferase</keyword>
<evidence type="ECO:0000256" key="2">
    <source>
        <dbReference type="ARBA" id="ARBA00002803"/>
    </source>
</evidence>
<comment type="subunit">
    <text evidence="4">Homotrimer.</text>
</comment>
<evidence type="ECO:0000313" key="14">
    <source>
        <dbReference type="Proteomes" id="UP000319353"/>
    </source>
</evidence>
<protein>
    <recommendedName>
        <fullName evidence="6 10">Riboflavin synthase</fullName>
        <ecNumber evidence="5 10">2.5.1.9</ecNumber>
    </recommendedName>
</protein>
<dbReference type="PROSITE" id="PS51177">
    <property type="entry name" value="LUMAZINE_BIND"/>
    <property type="match status" value="2"/>
</dbReference>
<gene>
    <name evidence="13" type="ORF">E6H01_02625</name>
</gene>
<dbReference type="Proteomes" id="UP000319353">
    <property type="component" value="Unassembled WGS sequence"/>
</dbReference>
<dbReference type="Pfam" id="PF00677">
    <property type="entry name" value="Lum_binding"/>
    <property type="match status" value="2"/>
</dbReference>
<comment type="pathway">
    <text evidence="3">Cofactor biosynthesis; riboflavin biosynthesis; riboflavin from 2-hydroxy-3-oxobutyl phosphate and 5-amino-6-(D-ribitylamino)uracil: step 2/2.</text>
</comment>
<dbReference type="Gene3D" id="2.40.30.20">
    <property type="match status" value="2"/>
</dbReference>
<evidence type="ECO:0000256" key="4">
    <source>
        <dbReference type="ARBA" id="ARBA00011233"/>
    </source>
</evidence>
<evidence type="ECO:0000256" key="9">
    <source>
        <dbReference type="ARBA" id="ARBA00022737"/>
    </source>
</evidence>
<name>A0A537LCL6_9BACT</name>
<dbReference type="GO" id="GO:0004746">
    <property type="term" value="F:riboflavin synthase activity"/>
    <property type="evidence" value="ECO:0007669"/>
    <property type="project" value="UniProtKB-UniRule"/>
</dbReference>
<dbReference type="PIRSF" id="PIRSF000498">
    <property type="entry name" value="Riboflavin_syn_A"/>
    <property type="match status" value="1"/>
</dbReference>
<dbReference type="CDD" id="cd00402">
    <property type="entry name" value="Riboflavin_synthase_like"/>
    <property type="match status" value="1"/>
</dbReference>
<dbReference type="InterPro" id="IPR026017">
    <property type="entry name" value="Lumazine-bd_dom"/>
</dbReference>
<dbReference type="InterPro" id="IPR001783">
    <property type="entry name" value="Lumazine-bd"/>
</dbReference>
<dbReference type="InterPro" id="IPR017938">
    <property type="entry name" value="Riboflavin_synthase-like_b-brl"/>
</dbReference>
<feature type="repeat" description="Lumazine-binding" evidence="11">
    <location>
        <begin position="1"/>
        <end position="96"/>
    </location>
</feature>
<evidence type="ECO:0000256" key="5">
    <source>
        <dbReference type="ARBA" id="ARBA00012827"/>
    </source>
</evidence>
<organism evidence="13 14">
    <name type="scientific">Candidatus Segetimicrobium genomatis</name>
    <dbReference type="NCBI Taxonomy" id="2569760"/>
    <lineage>
        <taxon>Bacteria</taxon>
        <taxon>Bacillati</taxon>
        <taxon>Candidatus Sysuimicrobiota</taxon>
        <taxon>Candidatus Sysuimicrobiia</taxon>
        <taxon>Candidatus Sysuimicrobiales</taxon>
        <taxon>Candidatus Segetimicrobiaceae</taxon>
        <taxon>Candidatus Segetimicrobium</taxon>
    </lineage>
</organism>
<feature type="domain" description="Lumazine-binding" evidence="12">
    <location>
        <begin position="97"/>
        <end position="193"/>
    </location>
</feature>
<reference evidence="13 14" key="1">
    <citation type="journal article" date="2019" name="Nat. Microbiol.">
        <title>Mediterranean grassland soil C-N compound turnover is dependent on rainfall and depth, and is mediated by genomically divergent microorganisms.</title>
        <authorList>
            <person name="Diamond S."/>
            <person name="Andeer P.F."/>
            <person name="Li Z."/>
            <person name="Crits-Christoph A."/>
            <person name="Burstein D."/>
            <person name="Anantharaman K."/>
            <person name="Lane K.R."/>
            <person name="Thomas B.C."/>
            <person name="Pan C."/>
            <person name="Northen T.R."/>
            <person name="Banfield J.F."/>
        </authorList>
    </citation>
    <scope>NUCLEOTIDE SEQUENCE [LARGE SCALE GENOMIC DNA]</scope>
    <source>
        <strain evidence="13">NP_4</strain>
    </source>
</reference>
<dbReference type="GO" id="GO:0009231">
    <property type="term" value="P:riboflavin biosynthetic process"/>
    <property type="evidence" value="ECO:0007669"/>
    <property type="project" value="UniProtKB-KW"/>
</dbReference>
<proteinExistence type="predicted"/>
<dbReference type="NCBIfam" id="NF006767">
    <property type="entry name" value="PRK09289.1"/>
    <property type="match status" value="1"/>
</dbReference>
<evidence type="ECO:0000256" key="3">
    <source>
        <dbReference type="ARBA" id="ARBA00004887"/>
    </source>
</evidence>
<evidence type="ECO:0000313" key="13">
    <source>
        <dbReference type="EMBL" id="TMJ05762.1"/>
    </source>
</evidence>
<dbReference type="EMBL" id="VBAL01000023">
    <property type="protein sequence ID" value="TMJ05762.1"/>
    <property type="molecule type" value="Genomic_DNA"/>
</dbReference>
<evidence type="ECO:0000256" key="1">
    <source>
        <dbReference type="ARBA" id="ARBA00000968"/>
    </source>
</evidence>
<dbReference type="SUPFAM" id="SSF63380">
    <property type="entry name" value="Riboflavin synthase domain-like"/>
    <property type="match status" value="2"/>
</dbReference>
<dbReference type="FunFam" id="2.40.30.20:FF:000003">
    <property type="entry name" value="Riboflavin synthase, alpha subunit"/>
    <property type="match status" value="1"/>
</dbReference>
<comment type="caution">
    <text evidence="13">The sequence shown here is derived from an EMBL/GenBank/DDBJ whole genome shotgun (WGS) entry which is preliminary data.</text>
</comment>
<sequence>MFTGIVESVGDVLAVERSPDLCRLTIGSPQVAPEFAVGESIAVDGVCLTIVEVHGDRFRIDVGAETLRRTTLKGLIPGHRVNLERPLRLDSRLGGHLVQGHVDDVGTIMRIAPEGETRWMEVRVAQNFHVYIVEKGSIAVDGISLTIARVMNEGFAVSLIPHTLAATTIASKRAGDEINIEVDIVAKYIARLAAAHFDPTRGGADARTI</sequence>
<dbReference type="NCBIfam" id="TIGR00187">
    <property type="entry name" value="ribE"/>
    <property type="match status" value="1"/>
</dbReference>
<dbReference type="FunFam" id="2.40.30.20:FF:000004">
    <property type="entry name" value="Riboflavin synthase, alpha subunit"/>
    <property type="match status" value="1"/>
</dbReference>